<sequence>MNERGNQMRQIVFMTLAADDLVSCWEIDDATGTLSLLSKTSVEGRPAPLAVDRKNNLLYVGRRDVPRVSSYRFDPASGALEHQFDGPVLQGDPCYLSLDRTSRFLLGAYYNGGAVSVHEVEAGNFGEKFDWIPTGNGAHCVKTDLSNKYVMLPHIAGERGLNAIRLFKFDDDDGSLLPNRPAEISQPDNRGPRHYVFHPNGKYAYFSNEQECSVTAYSFDSSSGLIKELQTESTLPMHYGGVNSCAQLRITPDGRYLFAPNRGHNSLAGFSVDSDSGGLTQIGRTPTEAIPRVLDIDSTGKYLYSAGLESGHVSAFKIGEDGSLDLIDRYEVGNEPMWILALTVG</sequence>
<dbReference type="EMBL" id="UINC01034675">
    <property type="protein sequence ID" value="SVB25885.1"/>
    <property type="molecule type" value="Genomic_DNA"/>
</dbReference>
<dbReference type="InterPro" id="IPR015943">
    <property type="entry name" value="WD40/YVTN_repeat-like_dom_sf"/>
</dbReference>
<protein>
    <recommendedName>
        <fullName evidence="3">6-phosphogluconolactonase</fullName>
    </recommendedName>
</protein>
<dbReference type="GO" id="GO:0017057">
    <property type="term" value="F:6-phosphogluconolactonase activity"/>
    <property type="evidence" value="ECO:0007669"/>
    <property type="project" value="TreeGrafter"/>
</dbReference>
<name>A0A382CIJ8_9ZZZZ</name>
<proteinExistence type="inferred from homology"/>
<dbReference type="InterPro" id="IPR019405">
    <property type="entry name" value="Lactonase_7-beta_prop"/>
</dbReference>
<dbReference type="SUPFAM" id="SSF51004">
    <property type="entry name" value="C-terminal (heme d1) domain of cytochrome cd1-nitrite reductase"/>
    <property type="match status" value="1"/>
</dbReference>
<reference evidence="2" key="1">
    <citation type="submission" date="2018-05" db="EMBL/GenBank/DDBJ databases">
        <authorList>
            <person name="Lanie J.A."/>
            <person name="Ng W.-L."/>
            <person name="Kazmierczak K.M."/>
            <person name="Andrzejewski T.M."/>
            <person name="Davidsen T.M."/>
            <person name="Wayne K.J."/>
            <person name="Tettelin H."/>
            <person name="Glass J.I."/>
            <person name="Rusch D."/>
            <person name="Podicherti R."/>
            <person name="Tsui H.-C.T."/>
            <person name="Winkler M.E."/>
        </authorList>
    </citation>
    <scope>NUCLEOTIDE SEQUENCE</scope>
</reference>
<organism evidence="2">
    <name type="scientific">marine metagenome</name>
    <dbReference type="NCBI Taxonomy" id="408172"/>
    <lineage>
        <taxon>unclassified sequences</taxon>
        <taxon>metagenomes</taxon>
        <taxon>ecological metagenomes</taxon>
    </lineage>
</organism>
<gene>
    <name evidence="2" type="ORF">METZ01_LOCUS178739</name>
</gene>
<dbReference type="Gene3D" id="2.130.10.10">
    <property type="entry name" value="YVTN repeat-like/Quinoprotein amine dehydrogenase"/>
    <property type="match status" value="1"/>
</dbReference>
<dbReference type="InterPro" id="IPR050282">
    <property type="entry name" value="Cycloisomerase_2"/>
</dbReference>
<dbReference type="Pfam" id="PF10282">
    <property type="entry name" value="Lactonase"/>
    <property type="match status" value="1"/>
</dbReference>
<evidence type="ECO:0000256" key="1">
    <source>
        <dbReference type="ARBA" id="ARBA00005564"/>
    </source>
</evidence>
<dbReference type="GO" id="GO:0005829">
    <property type="term" value="C:cytosol"/>
    <property type="evidence" value="ECO:0007669"/>
    <property type="project" value="TreeGrafter"/>
</dbReference>
<dbReference type="InterPro" id="IPR011048">
    <property type="entry name" value="Haem_d1_sf"/>
</dbReference>
<dbReference type="PANTHER" id="PTHR30344">
    <property type="entry name" value="6-PHOSPHOGLUCONOLACTONASE-RELATED"/>
    <property type="match status" value="1"/>
</dbReference>
<dbReference type="PANTHER" id="PTHR30344:SF1">
    <property type="entry name" value="6-PHOSPHOGLUCONOLACTONASE"/>
    <property type="match status" value="1"/>
</dbReference>
<evidence type="ECO:0000313" key="2">
    <source>
        <dbReference type="EMBL" id="SVB25885.1"/>
    </source>
</evidence>
<comment type="similarity">
    <text evidence="1">Belongs to the cycloisomerase 2 family.</text>
</comment>
<accession>A0A382CIJ8</accession>
<evidence type="ECO:0008006" key="3">
    <source>
        <dbReference type="Google" id="ProtNLM"/>
    </source>
</evidence>
<dbReference type="AlphaFoldDB" id="A0A382CIJ8"/>